<keyword evidence="5 7" id="KW-1133">Transmembrane helix</keyword>
<reference evidence="10 11" key="1">
    <citation type="submission" date="2023-03" db="EMBL/GenBank/DDBJ databases">
        <title>YIM 133296 draft genome.</title>
        <authorList>
            <person name="Xiong L."/>
        </authorList>
    </citation>
    <scope>NUCLEOTIDE SEQUENCE [LARGE SCALE GENOMIC DNA]</scope>
    <source>
        <strain evidence="10 11">YIM 133296</strain>
    </source>
</reference>
<evidence type="ECO:0000256" key="3">
    <source>
        <dbReference type="ARBA" id="ARBA00022475"/>
    </source>
</evidence>
<proteinExistence type="inferred from homology"/>
<keyword evidence="6 7" id="KW-0472">Membrane</keyword>
<evidence type="ECO:0000256" key="2">
    <source>
        <dbReference type="ARBA" id="ARBA00022448"/>
    </source>
</evidence>
<keyword evidence="11" id="KW-1185">Reference proteome</keyword>
<dbReference type="PANTHER" id="PTHR43386">
    <property type="entry name" value="OLIGOPEPTIDE TRANSPORT SYSTEM PERMEASE PROTEIN APPC"/>
    <property type="match status" value="1"/>
</dbReference>
<feature type="transmembrane region" description="Helical" evidence="7">
    <location>
        <begin position="302"/>
        <end position="325"/>
    </location>
</feature>
<dbReference type="InterPro" id="IPR025966">
    <property type="entry name" value="OppC_N"/>
</dbReference>
<evidence type="ECO:0000256" key="7">
    <source>
        <dbReference type="RuleBase" id="RU363032"/>
    </source>
</evidence>
<gene>
    <name evidence="10" type="ORF">P4R38_07995</name>
</gene>
<name>A0ABT6C6I0_9MICO</name>
<organism evidence="10 11">
    <name type="scientific">Luteipulveratus flavus</name>
    <dbReference type="NCBI Taxonomy" id="3031728"/>
    <lineage>
        <taxon>Bacteria</taxon>
        <taxon>Bacillati</taxon>
        <taxon>Actinomycetota</taxon>
        <taxon>Actinomycetes</taxon>
        <taxon>Micrococcales</taxon>
        <taxon>Dermacoccaceae</taxon>
        <taxon>Luteipulveratus</taxon>
    </lineage>
</organism>
<evidence type="ECO:0000256" key="6">
    <source>
        <dbReference type="ARBA" id="ARBA00023136"/>
    </source>
</evidence>
<feature type="domain" description="ABC transmembrane type-1" evidence="9">
    <location>
        <begin position="114"/>
        <end position="326"/>
    </location>
</feature>
<evidence type="ECO:0000256" key="1">
    <source>
        <dbReference type="ARBA" id="ARBA00004651"/>
    </source>
</evidence>
<dbReference type="InterPro" id="IPR035906">
    <property type="entry name" value="MetI-like_sf"/>
</dbReference>
<feature type="region of interest" description="Disordered" evidence="8">
    <location>
        <begin position="1"/>
        <end position="30"/>
    </location>
</feature>
<dbReference type="Gene3D" id="1.10.3720.10">
    <property type="entry name" value="MetI-like"/>
    <property type="match status" value="1"/>
</dbReference>
<dbReference type="PANTHER" id="PTHR43386:SF1">
    <property type="entry name" value="D,D-DIPEPTIDE TRANSPORT SYSTEM PERMEASE PROTEIN DDPC-RELATED"/>
    <property type="match status" value="1"/>
</dbReference>
<feature type="transmembrane region" description="Helical" evidence="7">
    <location>
        <begin position="43"/>
        <end position="68"/>
    </location>
</feature>
<feature type="transmembrane region" description="Helical" evidence="7">
    <location>
        <begin position="246"/>
        <end position="266"/>
    </location>
</feature>
<keyword evidence="3" id="KW-1003">Cell membrane</keyword>
<comment type="caution">
    <text evidence="10">The sequence shown here is derived from an EMBL/GenBank/DDBJ whole genome shotgun (WGS) entry which is preliminary data.</text>
</comment>
<dbReference type="SUPFAM" id="SSF161098">
    <property type="entry name" value="MetI-like"/>
    <property type="match status" value="1"/>
</dbReference>
<dbReference type="EMBL" id="JAROAV010000024">
    <property type="protein sequence ID" value="MDF8264178.1"/>
    <property type="molecule type" value="Genomic_DNA"/>
</dbReference>
<dbReference type="Pfam" id="PF00528">
    <property type="entry name" value="BPD_transp_1"/>
    <property type="match status" value="1"/>
</dbReference>
<dbReference type="InterPro" id="IPR050366">
    <property type="entry name" value="BP-dependent_transpt_permease"/>
</dbReference>
<dbReference type="InterPro" id="IPR000515">
    <property type="entry name" value="MetI-like"/>
</dbReference>
<dbReference type="RefSeq" id="WP_277191795.1">
    <property type="nucleotide sequence ID" value="NZ_JAROAV010000024.1"/>
</dbReference>
<evidence type="ECO:0000256" key="8">
    <source>
        <dbReference type="SAM" id="MobiDB-lite"/>
    </source>
</evidence>
<evidence type="ECO:0000259" key="9">
    <source>
        <dbReference type="PROSITE" id="PS50928"/>
    </source>
</evidence>
<evidence type="ECO:0000313" key="10">
    <source>
        <dbReference type="EMBL" id="MDF8264178.1"/>
    </source>
</evidence>
<evidence type="ECO:0000256" key="5">
    <source>
        <dbReference type="ARBA" id="ARBA00022989"/>
    </source>
</evidence>
<dbReference type="Pfam" id="PF12911">
    <property type="entry name" value="OppC_N"/>
    <property type="match status" value="1"/>
</dbReference>
<feature type="transmembrane region" description="Helical" evidence="7">
    <location>
        <begin position="118"/>
        <end position="142"/>
    </location>
</feature>
<feature type="transmembrane region" description="Helical" evidence="7">
    <location>
        <begin position="194"/>
        <end position="215"/>
    </location>
</feature>
<dbReference type="PROSITE" id="PS50928">
    <property type="entry name" value="ABC_TM1"/>
    <property type="match status" value="1"/>
</dbReference>
<dbReference type="CDD" id="cd06261">
    <property type="entry name" value="TM_PBP2"/>
    <property type="match status" value="1"/>
</dbReference>
<comment type="subcellular location">
    <subcellularLocation>
        <location evidence="1 7">Cell membrane</location>
        <topology evidence="1 7">Multi-pass membrane protein</topology>
    </subcellularLocation>
</comment>
<accession>A0ABT6C6I0</accession>
<sequence>MSLGAGTEATMVADADERAPGPAPREGKSPTQIALERLRKDKVAIACLFVIGFFVLVAILAPVLVSIAGVDDQLHLDQVNPLTGLASFQSNADHPFGVKARTGEDLFYQWAYGARPSLVVGIAASALTMVVGVTMGLLAGFLGGVVDTVVSWIVDFLLSLPFLLMAIGIVPIALQRFGNPDSSGFIEEGRESTIRFIVLICVLVLFTWPTVARLIRGEVLSLREREFVQAARSLGMPTKRVVMRELLPNLTGPMIVNLTILIPAFIATEAGLSFLGVGLKDPTYSWGQTISQGVTFFDSYPIWMWIPTISVSLLVLALSLFGDAVSDAFNPQTRR</sequence>
<dbReference type="Proteomes" id="UP001528912">
    <property type="component" value="Unassembled WGS sequence"/>
</dbReference>
<feature type="transmembrane region" description="Helical" evidence="7">
    <location>
        <begin position="149"/>
        <end position="174"/>
    </location>
</feature>
<evidence type="ECO:0000313" key="11">
    <source>
        <dbReference type="Proteomes" id="UP001528912"/>
    </source>
</evidence>
<protein>
    <submittedName>
        <fullName evidence="10">ABC transporter permease</fullName>
    </submittedName>
</protein>
<evidence type="ECO:0000256" key="4">
    <source>
        <dbReference type="ARBA" id="ARBA00022692"/>
    </source>
</evidence>
<comment type="similarity">
    <text evidence="7">Belongs to the binding-protein-dependent transport system permease family.</text>
</comment>
<keyword evidence="4 7" id="KW-0812">Transmembrane</keyword>
<keyword evidence="2 7" id="KW-0813">Transport</keyword>